<dbReference type="RefSeq" id="WP_359203568.1">
    <property type="nucleotide sequence ID" value="NZ_JBEZAM010000002.1"/>
</dbReference>
<dbReference type="Pfam" id="PF13517">
    <property type="entry name" value="FG-GAP_3"/>
    <property type="match status" value="1"/>
</dbReference>
<feature type="chain" id="PRO_5045295966" evidence="2">
    <location>
        <begin position="35"/>
        <end position="772"/>
    </location>
</feature>
<dbReference type="Gene3D" id="2.115.10.10">
    <property type="entry name" value="Tachylectin 2"/>
    <property type="match status" value="1"/>
</dbReference>
<gene>
    <name evidence="3" type="ORF">AB0A76_02225</name>
</gene>
<organism evidence="3 4">
    <name type="scientific">Streptomyces exfoliatus</name>
    <name type="common">Streptomyces hydrogenans</name>
    <dbReference type="NCBI Taxonomy" id="1905"/>
    <lineage>
        <taxon>Bacteria</taxon>
        <taxon>Bacillati</taxon>
        <taxon>Actinomycetota</taxon>
        <taxon>Actinomycetes</taxon>
        <taxon>Kitasatosporales</taxon>
        <taxon>Streptomycetaceae</taxon>
        <taxon>Streptomyces</taxon>
    </lineage>
</organism>
<dbReference type="SUPFAM" id="SSF69318">
    <property type="entry name" value="Integrin alpha N-terminal domain"/>
    <property type="match status" value="1"/>
</dbReference>
<name>A0ABV3CP86_STREX</name>
<evidence type="ECO:0000256" key="2">
    <source>
        <dbReference type="SAM" id="SignalP"/>
    </source>
</evidence>
<comment type="caution">
    <text evidence="3">The sequence shown here is derived from an EMBL/GenBank/DDBJ whole genome shotgun (WGS) entry which is preliminary data.</text>
</comment>
<dbReference type="InterPro" id="IPR013517">
    <property type="entry name" value="FG-GAP"/>
</dbReference>
<dbReference type="InterPro" id="IPR028994">
    <property type="entry name" value="Integrin_alpha_N"/>
</dbReference>
<evidence type="ECO:0000256" key="1">
    <source>
        <dbReference type="ARBA" id="ARBA00022729"/>
    </source>
</evidence>
<reference evidence="3 4" key="1">
    <citation type="submission" date="2024-06" db="EMBL/GenBank/DDBJ databases">
        <title>The Natural Products Discovery Center: Release of the First 8490 Sequenced Strains for Exploring Actinobacteria Biosynthetic Diversity.</title>
        <authorList>
            <person name="Kalkreuter E."/>
            <person name="Kautsar S.A."/>
            <person name="Yang D."/>
            <person name="Bader C.D."/>
            <person name="Teijaro C.N."/>
            <person name="Fluegel L."/>
            <person name="Davis C.M."/>
            <person name="Simpson J.R."/>
            <person name="Lauterbach L."/>
            <person name="Steele A.D."/>
            <person name="Gui C."/>
            <person name="Meng S."/>
            <person name="Li G."/>
            <person name="Viehrig K."/>
            <person name="Ye F."/>
            <person name="Su P."/>
            <person name="Kiefer A.F."/>
            <person name="Nichols A."/>
            <person name="Cepeda A.J."/>
            <person name="Yan W."/>
            <person name="Fan B."/>
            <person name="Jiang Y."/>
            <person name="Adhikari A."/>
            <person name="Zheng C.-J."/>
            <person name="Schuster L."/>
            <person name="Cowan T.M."/>
            <person name="Smanski M.J."/>
            <person name="Chevrette M.G."/>
            <person name="De Carvalho L.P.S."/>
            <person name="Shen B."/>
        </authorList>
    </citation>
    <scope>NUCLEOTIDE SEQUENCE [LARGE SCALE GENOMIC DNA]</scope>
    <source>
        <strain evidence="3 4">NPDC045705</strain>
    </source>
</reference>
<feature type="signal peptide" evidence="2">
    <location>
        <begin position="1"/>
        <end position="34"/>
    </location>
</feature>
<accession>A0ABV3CP86</accession>
<keyword evidence="1 2" id="KW-0732">Signal</keyword>
<evidence type="ECO:0000313" key="3">
    <source>
        <dbReference type="EMBL" id="MEU7292014.1"/>
    </source>
</evidence>
<protein>
    <submittedName>
        <fullName evidence="3">FG-GAP-like repeat-containing protein</fullName>
    </submittedName>
</protein>
<dbReference type="EMBL" id="JBEZAM010000002">
    <property type="protein sequence ID" value="MEU7292014.1"/>
    <property type="molecule type" value="Genomic_DNA"/>
</dbReference>
<dbReference type="Proteomes" id="UP001551210">
    <property type="component" value="Unassembled WGS sequence"/>
</dbReference>
<proteinExistence type="predicted"/>
<sequence length="772" mass="81128">MSSARITRHRLGTAVTTVLAVTLGAGLLTAPATAAPAAPGALAAAAAEAATPIADPGGTLLGAGRTGFLTRDYIGPERYKLRWTTYADGTTTTLPATDVTRSEVFSTETSDILMTSEEGLYSGRSQHITLRNMTTGAAPVDVDFTKLGADYGFAGLVGSTLLATGTGTDGAGELLLLDATGDTRSARKVTGLPEGAIIHSVEASDGGTALLGYATRSDTVIDRYRTTVDVATAEAGPAFAVLEGNSTGSTSALSPQYAAWPETYDRAVTLAIADRTTETVRRVAVGKEFGKTHVGLVGTWVTYGTPVALDQGLDSPPVGMIQALTARSATSDETVKLLDHINTAVPAPDGTLLVSGGLVGKGEGLYRIAPGEDGRPAAELVASSGQPTELTYLGTDLHTVDLDAEPAETHLKWRMSRINADVHLKLTHRRSGETFSTTMRISSKTPGTYFYDDQTFGLTWAEIAEKSNLGKNASYGTYDWSFRAVPQNGIGPDLKVSGEFHARHTGDAHDLDDDRAPDLLARDAEGVLWWTDTAYDAAGKTLTAAGERKRAGYSWHVYDRIESVGNLGGVAGDFVARDRSGVLWRYDGAGPSFNVAFPPRTRIGGGWNTYTELTGGSDLNGDGKPDLVAVDKAGDLYLYPSSATRPTLYNPRKKTGHGWGIYNQITATGNIGGGPAGDLVARDTAGKLWLYLGKGDGTFAARTPIGAGWGPYTDIVGIGDGNKDGKPDLYARGAGNTSYFYAGTGDWKYPFAARTASPVLGDDESTAYNQVF</sequence>
<evidence type="ECO:0000313" key="4">
    <source>
        <dbReference type="Proteomes" id="UP001551210"/>
    </source>
</evidence>
<keyword evidence="4" id="KW-1185">Reference proteome</keyword>